<dbReference type="EMBL" id="CM044702">
    <property type="protein sequence ID" value="KAI5676865.1"/>
    <property type="molecule type" value="Genomic_DNA"/>
</dbReference>
<reference evidence="2" key="1">
    <citation type="journal article" date="2023" name="Nat. Plants">
        <title>Single-cell RNA sequencing provides a high-resolution roadmap for understanding the multicellular compartmentation of specialized metabolism.</title>
        <authorList>
            <person name="Sun S."/>
            <person name="Shen X."/>
            <person name="Li Y."/>
            <person name="Li Y."/>
            <person name="Wang S."/>
            <person name="Li R."/>
            <person name="Zhang H."/>
            <person name="Shen G."/>
            <person name="Guo B."/>
            <person name="Wei J."/>
            <person name="Xu J."/>
            <person name="St-Pierre B."/>
            <person name="Chen S."/>
            <person name="Sun C."/>
        </authorList>
    </citation>
    <scope>NUCLEOTIDE SEQUENCE [LARGE SCALE GENOMIC DNA]</scope>
</reference>
<comment type="caution">
    <text evidence="1">The sequence shown here is derived from an EMBL/GenBank/DDBJ whole genome shotgun (WGS) entry which is preliminary data.</text>
</comment>
<sequence>MERGRFTRTDPCGENSIQEGSIAHQTTMVNKTEDDLILRACGFIFLLLGGHMLPDISSNLVHVRYLRGERQIGGALVLLKIWAWEDYIRWYRDVTRVYIGNPTNRGTRTVGYQPTGVDKRMMELDDMATGVIEGPPSSLTQIISFAKSRLSSALHPSCRRPWEPVLKHGARGVKRCARRFPTEARGGRLLVPSYPGRRRNADPGCGGKRVTSLSDTVSSSFQAPPPPSTVSLFLAPPPLWMVGSSTPHMPIFNASSSVSDERTNDATPAQQLGFGHHVGKKTTRFTPSDWP</sequence>
<name>A0ACC0BW04_CATRO</name>
<evidence type="ECO:0000313" key="2">
    <source>
        <dbReference type="Proteomes" id="UP001060085"/>
    </source>
</evidence>
<evidence type="ECO:0000313" key="1">
    <source>
        <dbReference type="EMBL" id="KAI5676865.1"/>
    </source>
</evidence>
<organism evidence="1 2">
    <name type="scientific">Catharanthus roseus</name>
    <name type="common">Madagascar periwinkle</name>
    <name type="synonym">Vinca rosea</name>
    <dbReference type="NCBI Taxonomy" id="4058"/>
    <lineage>
        <taxon>Eukaryota</taxon>
        <taxon>Viridiplantae</taxon>
        <taxon>Streptophyta</taxon>
        <taxon>Embryophyta</taxon>
        <taxon>Tracheophyta</taxon>
        <taxon>Spermatophyta</taxon>
        <taxon>Magnoliopsida</taxon>
        <taxon>eudicotyledons</taxon>
        <taxon>Gunneridae</taxon>
        <taxon>Pentapetalae</taxon>
        <taxon>asterids</taxon>
        <taxon>lamiids</taxon>
        <taxon>Gentianales</taxon>
        <taxon>Apocynaceae</taxon>
        <taxon>Rauvolfioideae</taxon>
        <taxon>Vinceae</taxon>
        <taxon>Catharanthinae</taxon>
        <taxon>Catharanthus</taxon>
    </lineage>
</organism>
<accession>A0ACC0BW04</accession>
<dbReference type="Proteomes" id="UP001060085">
    <property type="component" value="Linkage Group LG02"/>
</dbReference>
<protein>
    <submittedName>
        <fullName evidence="1">Uncharacterized protein</fullName>
    </submittedName>
</protein>
<proteinExistence type="predicted"/>
<keyword evidence="2" id="KW-1185">Reference proteome</keyword>
<gene>
    <name evidence="1" type="ORF">M9H77_07815</name>
</gene>